<dbReference type="Proteomes" id="UP001066276">
    <property type="component" value="Chromosome 10"/>
</dbReference>
<reference evidence="2" key="1">
    <citation type="journal article" date="2022" name="bioRxiv">
        <title>Sequencing and chromosome-scale assembly of the giantPleurodeles waltlgenome.</title>
        <authorList>
            <person name="Brown T."/>
            <person name="Elewa A."/>
            <person name="Iarovenko S."/>
            <person name="Subramanian E."/>
            <person name="Araus A.J."/>
            <person name="Petzold A."/>
            <person name="Susuki M."/>
            <person name="Suzuki K.-i.T."/>
            <person name="Hayashi T."/>
            <person name="Toyoda A."/>
            <person name="Oliveira C."/>
            <person name="Osipova E."/>
            <person name="Leigh N.D."/>
            <person name="Simon A."/>
            <person name="Yun M.H."/>
        </authorList>
    </citation>
    <scope>NUCLEOTIDE SEQUENCE</scope>
    <source>
        <strain evidence="2">20211129_DDA</strain>
        <tissue evidence="2">Liver</tissue>
    </source>
</reference>
<evidence type="ECO:0000313" key="2">
    <source>
        <dbReference type="EMBL" id="KAJ1099272.1"/>
    </source>
</evidence>
<gene>
    <name evidence="2" type="ORF">NDU88_004374</name>
</gene>
<dbReference type="AlphaFoldDB" id="A0AAV7M9W9"/>
<evidence type="ECO:0000256" key="1">
    <source>
        <dbReference type="SAM" id="MobiDB-lite"/>
    </source>
</evidence>
<name>A0AAV7M9W9_PLEWA</name>
<feature type="region of interest" description="Disordered" evidence="1">
    <location>
        <begin position="51"/>
        <end position="75"/>
    </location>
</feature>
<feature type="compositionally biased region" description="Low complexity" evidence="1">
    <location>
        <begin position="51"/>
        <end position="65"/>
    </location>
</feature>
<comment type="caution">
    <text evidence="2">The sequence shown here is derived from an EMBL/GenBank/DDBJ whole genome shotgun (WGS) entry which is preliminary data.</text>
</comment>
<sequence length="75" mass="8261">MVPCLSTSPRVFQGAQRFVCLVAPRSPPVHRSISHRASPCLSERLLQVRSAPAAARSSRPPTESRSAPESRRLLR</sequence>
<protein>
    <submittedName>
        <fullName evidence="2">Uncharacterized protein</fullName>
    </submittedName>
</protein>
<dbReference type="EMBL" id="JANPWB010000014">
    <property type="protein sequence ID" value="KAJ1099272.1"/>
    <property type="molecule type" value="Genomic_DNA"/>
</dbReference>
<evidence type="ECO:0000313" key="3">
    <source>
        <dbReference type="Proteomes" id="UP001066276"/>
    </source>
</evidence>
<proteinExistence type="predicted"/>
<organism evidence="2 3">
    <name type="scientific">Pleurodeles waltl</name>
    <name type="common">Iberian ribbed newt</name>
    <dbReference type="NCBI Taxonomy" id="8319"/>
    <lineage>
        <taxon>Eukaryota</taxon>
        <taxon>Metazoa</taxon>
        <taxon>Chordata</taxon>
        <taxon>Craniata</taxon>
        <taxon>Vertebrata</taxon>
        <taxon>Euteleostomi</taxon>
        <taxon>Amphibia</taxon>
        <taxon>Batrachia</taxon>
        <taxon>Caudata</taxon>
        <taxon>Salamandroidea</taxon>
        <taxon>Salamandridae</taxon>
        <taxon>Pleurodelinae</taxon>
        <taxon>Pleurodeles</taxon>
    </lineage>
</organism>
<feature type="compositionally biased region" description="Basic and acidic residues" evidence="1">
    <location>
        <begin position="66"/>
        <end position="75"/>
    </location>
</feature>
<accession>A0AAV7M9W9</accession>
<keyword evidence="3" id="KW-1185">Reference proteome</keyword>